<accession>A0AAE3QEU6</accession>
<dbReference type="EMBL" id="JALDYZ010000010">
    <property type="protein sequence ID" value="MDI7923800.1"/>
    <property type="molecule type" value="Genomic_DNA"/>
</dbReference>
<name>A0AAE3QEU6_9HYPH</name>
<keyword evidence="2" id="KW-1185">Reference proteome</keyword>
<dbReference type="RefSeq" id="WP_311788514.1">
    <property type="nucleotide sequence ID" value="NZ_JALDYY010000016.1"/>
</dbReference>
<comment type="caution">
    <text evidence="1">The sequence shown here is derived from an EMBL/GenBank/DDBJ whole genome shotgun (WGS) entry which is preliminary data.</text>
</comment>
<sequence length="82" mass="8906">MTEYGFPVGLEMDVSYPNFQVSLTLLSIGRSGRFRPALHGEGVFPRPHQQRLPLWVPAARRSPSSAGDPGLPLAIAIIGCTF</sequence>
<evidence type="ECO:0000313" key="2">
    <source>
        <dbReference type="Proteomes" id="UP001161580"/>
    </source>
</evidence>
<evidence type="ECO:0000313" key="1">
    <source>
        <dbReference type="EMBL" id="MDI7923800.1"/>
    </source>
</evidence>
<dbReference type="AlphaFoldDB" id="A0AAE3QEU6"/>
<reference evidence="1" key="1">
    <citation type="submission" date="2022-03" db="EMBL/GenBank/DDBJ databases">
        <title>Fererhizobium litorale gen. nov., sp. nov., isolated from sandy sediments of the Sea of Japan seashore.</title>
        <authorList>
            <person name="Romanenko L."/>
            <person name="Kurilenko V."/>
            <person name="Otstavnykh N."/>
            <person name="Svetashev V."/>
            <person name="Tekutyeva L."/>
            <person name="Isaeva M."/>
            <person name="Mikhailov V."/>
        </authorList>
    </citation>
    <scope>NUCLEOTIDE SEQUENCE</scope>
    <source>
        <strain evidence="1">KMM 9576</strain>
    </source>
</reference>
<protein>
    <submittedName>
        <fullName evidence="1">Uncharacterized protein</fullName>
    </submittedName>
</protein>
<organism evidence="1 2">
    <name type="scientific">Ferirhizobium litorale</name>
    <dbReference type="NCBI Taxonomy" id="2927786"/>
    <lineage>
        <taxon>Bacteria</taxon>
        <taxon>Pseudomonadati</taxon>
        <taxon>Pseudomonadota</taxon>
        <taxon>Alphaproteobacteria</taxon>
        <taxon>Hyphomicrobiales</taxon>
        <taxon>Rhizobiaceae</taxon>
        <taxon>Ferirhizobium</taxon>
    </lineage>
</organism>
<gene>
    <name evidence="1" type="ORF">MRS75_17135</name>
</gene>
<proteinExistence type="predicted"/>
<dbReference type="Proteomes" id="UP001161580">
    <property type="component" value="Unassembled WGS sequence"/>
</dbReference>